<reference evidence="3 4" key="1">
    <citation type="submission" date="2016-03" db="EMBL/GenBank/DDBJ databases">
        <title>Comparative genomics of 54 Lactobacillus plantarum strains reveals genomic uncoupling from niche constraints.</title>
        <authorList>
            <person name="Martino M.E."/>
        </authorList>
    </citation>
    <scope>NUCLEOTIDE SEQUENCE [LARGE SCALE GENOMIC DNA]</scope>
    <source>
        <strain evidence="3 4">NAB2</strain>
    </source>
</reference>
<evidence type="ECO:0000313" key="3">
    <source>
        <dbReference type="EMBL" id="KZV01860.1"/>
    </source>
</evidence>
<comment type="caution">
    <text evidence="3">The sequence shown here is derived from an EMBL/GenBank/DDBJ whole genome shotgun (WGS) entry which is preliminary data.</text>
</comment>
<dbReference type="SMART" id="SM00530">
    <property type="entry name" value="HTH_XRE"/>
    <property type="match status" value="1"/>
</dbReference>
<accession>A0AAW3RBD6</accession>
<evidence type="ECO:0000259" key="2">
    <source>
        <dbReference type="PROSITE" id="PS50943"/>
    </source>
</evidence>
<dbReference type="InterPro" id="IPR001387">
    <property type="entry name" value="Cro/C1-type_HTH"/>
</dbReference>
<protein>
    <recommendedName>
        <fullName evidence="2">HTH cro/C1-type domain-containing protein</fullName>
    </recommendedName>
</protein>
<dbReference type="CDD" id="cd00093">
    <property type="entry name" value="HTH_XRE"/>
    <property type="match status" value="1"/>
</dbReference>
<keyword evidence="1" id="KW-0238">DNA-binding</keyword>
<dbReference type="PANTHER" id="PTHR46558">
    <property type="entry name" value="TRACRIPTIONAL REGULATORY PROTEIN-RELATED-RELATED"/>
    <property type="match status" value="1"/>
</dbReference>
<dbReference type="Pfam" id="PF01381">
    <property type="entry name" value="HTH_3"/>
    <property type="match status" value="1"/>
</dbReference>
<dbReference type="SUPFAM" id="SSF47413">
    <property type="entry name" value="lambda repressor-like DNA-binding domains"/>
    <property type="match status" value="1"/>
</dbReference>
<dbReference type="Gene3D" id="1.10.260.40">
    <property type="entry name" value="lambda repressor-like DNA-binding domains"/>
    <property type="match status" value="1"/>
</dbReference>
<organism evidence="3 4">
    <name type="scientific">Lactiplantibacillus plantarum</name>
    <name type="common">Lactobacillus plantarum</name>
    <dbReference type="NCBI Taxonomy" id="1590"/>
    <lineage>
        <taxon>Bacteria</taxon>
        <taxon>Bacillati</taxon>
        <taxon>Bacillota</taxon>
        <taxon>Bacilli</taxon>
        <taxon>Lactobacillales</taxon>
        <taxon>Lactobacillaceae</taxon>
        <taxon>Lactiplantibacillus</taxon>
    </lineage>
</organism>
<proteinExistence type="predicted"/>
<dbReference type="InterPro" id="IPR010982">
    <property type="entry name" value="Lambda_DNA-bd_dom_sf"/>
</dbReference>
<feature type="domain" description="HTH cro/C1-type" evidence="2">
    <location>
        <begin position="4"/>
        <end position="58"/>
    </location>
</feature>
<gene>
    <name evidence="3" type="ORF">NAB2_2480</name>
</gene>
<evidence type="ECO:0000256" key="1">
    <source>
        <dbReference type="ARBA" id="ARBA00023125"/>
    </source>
</evidence>
<dbReference type="RefSeq" id="WP_063491279.1">
    <property type="nucleotide sequence ID" value="NZ_BLJR01000004.1"/>
</dbReference>
<name>A0AAW3RBD6_LACPN</name>
<sequence length="67" mass="8071">MNHLRELRMKKGLTQLELSKVVKVSEKTVSAWELGKRNPKPRELQKLEDFFNIPKEEIFFDLFSYKM</sequence>
<dbReference type="Proteomes" id="UP000076872">
    <property type="component" value="Unassembled WGS sequence"/>
</dbReference>
<dbReference type="EMBL" id="LUXO01000033">
    <property type="protein sequence ID" value="KZV01860.1"/>
    <property type="molecule type" value="Genomic_DNA"/>
</dbReference>
<evidence type="ECO:0000313" key="4">
    <source>
        <dbReference type="Proteomes" id="UP000076872"/>
    </source>
</evidence>
<dbReference type="PROSITE" id="PS50943">
    <property type="entry name" value="HTH_CROC1"/>
    <property type="match status" value="1"/>
</dbReference>
<dbReference type="AlphaFoldDB" id="A0AAW3RBD6"/>
<dbReference type="GO" id="GO:0003677">
    <property type="term" value="F:DNA binding"/>
    <property type="evidence" value="ECO:0007669"/>
    <property type="project" value="UniProtKB-KW"/>
</dbReference>
<dbReference type="PANTHER" id="PTHR46558:SF11">
    <property type="entry name" value="HTH-TYPE TRANSCRIPTIONAL REGULATOR XRE"/>
    <property type="match status" value="1"/>
</dbReference>